<dbReference type="Pfam" id="PF05368">
    <property type="entry name" value="NmrA"/>
    <property type="match status" value="1"/>
</dbReference>
<organism evidence="2 3">
    <name type="scientific">Actinoplanes digitatis</name>
    <dbReference type="NCBI Taxonomy" id="1868"/>
    <lineage>
        <taxon>Bacteria</taxon>
        <taxon>Bacillati</taxon>
        <taxon>Actinomycetota</taxon>
        <taxon>Actinomycetes</taxon>
        <taxon>Micromonosporales</taxon>
        <taxon>Micromonosporaceae</taxon>
        <taxon>Actinoplanes</taxon>
    </lineage>
</organism>
<dbReference type="PANTHER" id="PTHR47129:SF1">
    <property type="entry name" value="NMRA-LIKE DOMAIN-CONTAINING PROTEIN"/>
    <property type="match status" value="1"/>
</dbReference>
<keyword evidence="3" id="KW-1185">Reference proteome</keyword>
<accession>A0A7W7MU76</accession>
<keyword evidence="2" id="KW-0560">Oxidoreductase</keyword>
<sequence length="281" mass="29158">MTIVVTGATGHLGRLAVESLLARGVPADQIVAGGRSVEKIQDLADRGVRVVRASYDEPESLRAAFAGADRLLFVSGSEVGRRIEQHANVIAAAKDAGVGRIFYTSAPHADTSDLILAGEHLATERALEASGIPSVFLRNGWYVENYDLKGALERGLFGAAGDGRISLATRADLAEAAAAAVVADVHDKQAYELGGEAVTLAELAAEVSRQSGREVTYTDLSQEKYAELLVGVGLPEQFAAILADSDRGASAGLLDTGTADLAKLLGRPATPLADAVRAALA</sequence>
<reference evidence="2 3" key="1">
    <citation type="submission" date="2020-08" db="EMBL/GenBank/DDBJ databases">
        <title>Sequencing the genomes of 1000 actinobacteria strains.</title>
        <authorList>
            <person name="Klenk H.-P."/>
        </authorList>
    </citation>
    <scope>NUCLEOTIDE SEQUENCE [LARGE SCALE GENOMIC DNA]</scope>
    <source>
        <strain evidence="2 3">DSM 43149</strain>
    </source>
</reference>
<dbReference type="CDD" id="cd05269">
    <property type="entry name" value="TMR_SDR_a"/>
    <property type="match status" value="1"/>
</dbReference>
<dbReference type="EMBL" id="JACHNH010000001">
    <property type="protein sequence ID" value="MBB4767183.1"/>
    <property type="molecule type" value="Genomic_DNA"/>
</dbReference>
<evidence type="ECO:0000313" key="2">
    <source>
        <dbReference type="EMBL" id="MBB4767183.1"/>
    </source>
</evidence>
<dbReference type="PANTHER" id="PTHR47129">
    <property type="entry name" value="QUINONE OXIDOREDUCTASE 2"/>
    <property type="match status" value="1"/>
</dbReference>
<protein>
    <submittedName>
        <fullName evidence="2">NAD(P)H dehydrogenase (Quinone)</fullName>
        <ecNumber evidence="2">1.6.5.2</ecNumber>
    </submittedName>
</protein>
<feature type="domain" description="NmrA-like" evidence="1">
    <location>
        <begin position="2"/>
        <end position="240"/>
    </location>
</feature>
<dbReference type="InterPro" id="IPR036291">
    <property type="entry name" value="NAD(P)-bd_dom_sf"/>
</dbReference>
<dbReference type="Proteomes" id="UP000578112">
    <property type="component" value="Unassembled WGS sequence"/>
</dbReference>
<dbReference type="GO" id="GO:0003955">
    <property type="term" value="F:NAD(P)H dehydrogenase (quinone) activity"/>
    <property type="evidence" value="ECO:0007669"/>
    <property type="project" value="UniProtKB-EC"/>
</dbReference>
<dbReference type="EC" id="1.6.5.2" evidence="2"/>
<name>A0A7W7MU76_9ACTN</name>
<dbReference type="Gene3D" id="3.40.50.720">
    <property type="entry name" value="NAD(P)-binding Rossmann-like Domain"/>
    <property type="match status" value="1"/>
</dbReference>
<gene>
    <name evidence="2" type="ORF">BJ971_007739</name>
</gene>
<dbReference type="SUPFAM" id="SSF51735">
    <property type="entry name" value="NAD(P)-binding Rossmann-fold domains"/>
    <property type="match status" value="1"/>
</dbReference>
<comment type="caution">
    <text evidence="2">The sequence shown here is derived from an EMBL/GenBank/DDBJ whole genome shotgun (WGS) entry which is preliminary data.</text>
</comment>
<dbReference type="AlphaFoldDB" id="A0A7W7MU76"/>
<dbReference type="RefSeq" id="WP_184998241.1">
    <property type="nucleotide sequence ID" value="NZ_BOMK01000036.1"/>
</dbReference>
<dbReference type="InterPro" id="IPR008030">
    <property type="entry name" value="NmrA-like"/>
</dbReference>
<evidence type="ECO:0000313" key="3">
    <source>
        <dbReference type="Proteomes" id="UP000578112"/>
    </source>
</evidence>
<dbReference type="InterPro" id="IPR052718">
    <property type="entry name" value="NmrA-type_oxidoreductase"/>
</dbReference>
<proteinExistence type="predicted"/>
<dbReference type="Gene3D" id="3.90.25.10">
    <property type="entry name" value="UDP-galactose 4-epimerase, domain 1"/>
    <property type="match status" value="1"/>
</dbReference>
<evidence type="ECO:0000259" key="1">
    <source>
        <dbReference type="Pfam" id="PF05368"/>
    </source>
</evidence>